<accession>A0A151P1K4</accession>
<evidence type="ECO:0000259" key="9">
    <source>
        <dbReference type="Pfam" id="PF20626"/>
    </source>
</evidence>
<reference evidence="10 11" key="1">
    <citation type="journal article" date="2012" name="Genome Biol.">
        <title>Sequencing three crocodilian genomes to illuminate the evolution of archosaurs and amniotes.</title>
        <authorList>
            <person name="St John J.A."/>
            <person name="Braun E.L."/>
            <person name="Isberg S.R."/>
            <person name="Miles L.G."/>
            <person name="Chong A.Y."/>
            <person name="Gongora J."/>
            <person name="Dalzell P."/>
            <person name="Moran C."/>
            <person name="Bed'hom B."/>
            <person name="Abzhanov A."/>
            <person name="Burgess S.C."/>
            <person name="Cooksey A.M."/>
            <person name="Castoe T.A."/>
            <person name="Crawford N.G."/>
            <person name="Densmore L.D."/>
            <person name="Drew J.C."/>
            <person name="Edwards S.V."/>
            <person name="Faircloth B.C."/>
            <person name="Fujita M.K."/>
            <person name="Greenwold M.J."/>
            <person name="Hoffmann F.G."/>
            <person name="Howard J.M."/>
            <person name="Iguchi T."/>
            <person name="Janes D.E."/>
            <person name="Khan S.Y."/>
            <person name="Kohno S."/>
            <person name="de Koning A.J."/>
            <person name="Lance S.L."/>
            <person name="McCarthy F.M."/>
            <person name="McCormack J.E."/>
            <person name="Merchant M.E."/>
            <person name="Peterson D.G."/>
            <person name="Pollock D.D."/>
            <person name="Pourmand N."/>
            <person name="Raney B.J."/>
            <person name="Roessler K.A."/>
            <person name="Sanford J.R."/>
            <person name="Sawyer R.H."/>
            <person name="Schmidt C.J."/>
            <person name="Triplett E.W."/>
            <person name="Tuberville T.D."/>
            <person name="Venegas-Anaya M."/>
            <person name="Howard J.T."/>
            <person name="Jarvis E.D."/>
            <person name="Guillette L.J.Jr."/>
            <person name="Glenn T.C."/>
            <person name="Green R.E."/>
            <person name="Ray D.A."/>
        </authorList>
    </citation>
    <scope>NUCLEOTIDE SEQUENCE [LARGE SCALE GENOMIC DNA]</scope>
    <source>
        <strain evidence="10">KSC_2009_1</strain>
    </source>
</reference>
<dbReference type="Pfam" id="PF07354">
    <property type="entry name" value="Sp38"/>
    <property type="match status" value="1"/>
</dbReference>
<proteinExistence type="inferred from homology"/>
<keyword evidence="5" id="KW-0325">Glycoprotein</keyword>
<evidence type="ECO:0000256" key="4">
    <source>
        <dbReference type="ARBA" id="ARBA00022525"/>
    </source>
</evidence>
<feature type="domain" description="Zona-pellucida-binding protein 1/2 C-terminal" evidence="9">
    <location>
        <begin position="296"/>
        <end position="344"/>
    </location>
</feature>
<dbReference type="InterPro" id="IPR036179">
    <property type="entry name" value="Ig-like_dom_sf"/>
</dbReference>
<dbReference type="GO" id="GO:0002199">
    <property type="term" value="C:zona pellucida receptor complex"/>
    <property type="evidence" value="ECO:0007669"/>
    <property type="project" value="TreeGrafter"/>
</dbReference>
<dbReference type="AlphaFoldDB" id="A0A151P1K4"/>
<evidence type="ECO:0000313" key="10">
    <source>
        <dbReference type="EMBL" id="KYO42779.1"/>
    </source>
</evidence>
<keyword evidence="11" id="KW-1185">Reference proteome</keyword>
<keyword evidence="6" id="KW-0968">Cytoplasmic vesicle</keyword>
<feature type="chain" id="PRO_5007586579" evidence="7">
    <location>
        <begin position="41"/>
        <end position="344"/>
    </location>
</feature>
<organism evidence="10 11">
    <name type="scientific">Alligator mississippiensis</name>
    <name type="common">American alligator</name>
    <dbReference type="NCBI Taxonomy" id="8496"/>
    <lineage>
        <taxon>Eukaryota</taxon>
        <taxon>Metazoa</taxon>
        <taxon>Chordata</taxon>
        <taxon>Craniata</taxon>
        <taxon>Vertebrata</taxon>
        <taxon>Euteleostomi</taxon>
        <taxon>Archelosauria</taxon>
        <taxon>Archosauria</taxon>
        <taxon>Crocodylia</taxon>
        <taxon>Alligatoridae</taxon>
        <taxon>Alligatorinae</taxon>
        <taxon>Alligator</taxon>
    </lineage>
</organism>
<comment type="subcellular location">
    <subcellularLocation>
        <location evidence="1">Cytoplasmic vesicle</location>
        <location evidence="1">Secretory vesicle</location>
        <location evidence="1">Acrosome</location>
    </subcellularLocation>
    <subcellularLocation>
        <location evidence="2">Secreted</location>
    </subcellularLocation>
</comment>
<gene>
    <name evidence="10" type="primary">ZPBP-1</name>
    <name evidence="10" type="ORF">Y1Q_0016171</name>
</gene>
<feature type="domain" description="Zona-pellucida-binding protein 1/2 N-terminal" evidence="8">
    <location>
        <begin position="64"/>
        <end position="159"/>
    </location>
</feature>
<evidence type="ECO:0000256" key="7">
    <source>
        <dbReference type="SAM" id="SignalP"/>
    </source>
</evidence>
<keyword evidence="4" id="KW-0964">Secreted</keyword>
<dbReference type="Pfam" id="PF20626">
    <property type="entry name" value="EGF_Sp38_C"/>
    <property type="match status" value="1"/>
</dbReference>
<dbReference type="GO" id="GO:0001669">
    <property type="term" value="C:acrosomal vesicle"/>
    <property type="evidence" value="ECO:0007669"/>
    <property type="project" value="UniProtKB-SubCell"/>
</dbReference>
<dbReference type="InterPro" id="IPR010857">
    <property type="entry name" value="Sp38-bd"/>
</dbReference>
<dbReference type="InterPro" id="IPR048806">
    <property type="entry name" value="ZPBP1/2_N"/>
</dbReference>
<dbReference type="GO" id="GO:0005576">
    <property type="term" value="C:extracellular region"/>
    <property type="evidence" value="ECO:0007669"/>
    <property type="project" value="UniProtKB-SubCell"/>
</dbReference>
<name>A0A151P1K4_ALLMI</name>
<evidence type="ECO:0000259" key="8">
    <source>
        <dbReference type="Pfam" id="PF07354"/>
    </source>
</evidence>
<dbReference type="Gene3D" id="2.60.40.10">
    <property type="entry name" value="Immunoglobulins"/>
    <property type="match status" value="1"/>
</dbReference>
<dbReference type="eggNOG" id="ENOG502RJ20">
    <property type="taxonomic scope" value="Eukaryota"/>
</dbReference>
<evidence type="ECO:0000256" key="6">
    <source>
        <dbReference type="ARBA" id="ARBA00023329"/>
    </source>
</evidence>
<dbReference type="Proteomes" id="UP000050525">
    <property type="component" value="Unassembled WGS sequence"/>
</dbReference>
<evidence type="ECO:0000256" key="2">
    <source>
        <dbReference type="ARBA" id="ARBA00004613"/>
    </source>
</evidence>
<evidence type="ECO:0000256" key="1">
    <source>
        <dbReference type="ARBA" id="ARBA00004218"/>
    </source>
</evidence>
<evidence type="ECO:0000256" key="3">
    <source>
        <dbReference type="ARBA" id="ARBA00007196"/>
    </source>
</evidence>
<dbReference type="PANTHER" id="PTHR15443">
    <property type="entry name" value="ZONA PELLUCIDA BINDING PROTEIN SP38"/>
    <property type="match status" value="1"/>
</dbReference>
<dbReference type="GO" id="GO:0001675">
    <property type="term" value="P:acrosome assembly"/>
    <property type="evidence" value="ECO:0007669"/>
    <property type="project" value="TreeGrafter"/>
</dbReference>
<evidence type="ECO:0000313" key="11">
    <source>
        <dbReference type="Proteomes" id="UP000050525"/>
    </source>
</evidence>
<evidence type="ECO:0000256" key="5">
    <source>
        <dbReference type="ARBA" id="ARBA00023180"/>
    </source>
</evidence>
<dbReference type="EMBL" id="AKHW03001351">
    <property type="protein sequence ID" value="KYO42779.1"/>
    <property type="molecule type" value="Genomic_DNA"/>
</dbReference>
<dbReference type="InterPro" id="IPR048805">
    <property type="entry name" value="ZPBP1/2_C"/>
</dbReference>
<keyword evidence="7" id="KW-0732">Signal</keyword>
<dbReference type="GO" id="GO:0007339">
    <property type="term" value="P:binding of sperm to zona pellucida"/>
    <property type="evidence" value="ECO:0007669"/>
    <property type="project" value="InterPro"/>
</dbReference>
<dbReference type="SUPFAM" id="SSF48726">
    <property type="entry name" value="Immunoglobulin"/>
    <property type="match status" value="1"/>
</dbReference>
<comment type="similarity">
    <text evidence="3">Belongs to the zona pellucida-binding protein Sp38 family.</text>
</comment>
<dbReference type="InterPro" id="IPR013783">
    <property type="entry name" value="Ig-like_fold"/>
</dbReference>
<dbReference type="PANTHER" id="PTHR15443:SF5">
    <property type="entry name" value="ZONA PELLUCIDA-BINDING PROTEIN 1"/>
    <property type="match status" value="1"/>
</dbReference>
<protein>
    <submittedName>
        <fullName evidence="10">Zona pellucida-binding protein 1 isoform A</fullName>
    </submittedName>
</protein>
<sequence>MSHPVGWTRGRGAPAAPSPAVRLAALLLAFLLQAAPAVNSSERFSRSINEKSKDMKIVGSTTFPVKVYVKLNHDSPRILCVTNRLRVSELIDPIFQWHGPNGDMVAENSSVKITPTGTLIFRHFKYDMSGVYTCSIVYKPTAEQSEKNYLIKYVIYAYSDPDYYYEFTARYHSAPCNSIYNVSFEKKLLQILAKLVAELSCEVTLVQSECHHVKMQKAGLQNEIFFTFRVSSFEENKPKNRCQKNTCDKTKRLNKAKDLIEKFFKEQVEVLGKRANPLPEIYYIEGTLHIVWVNHCRPGFGMNSLIHLDCPDCCVICSPGTYNPSEGVHCLLCNRTLTYGATKC</sequence>
<feature type="signal peptide" evidence="7">
    <location>
        <begin position="1"/>
        <end position="40"/>
    </location>
</feature>
<comment type="caution">
    <text evidence="10">The sequence shown here is derived from an EMBL/GenBank/DDBJ whole genome shotgun (WGS) entry which is preliminary data.</text>
</comment>